<dbReference type="AlphaFoldDB" id="A0A1I4HKR3"/>
<dbReference type="PANTHER" id="PTHR33755">
    <property type="entry name" value="TOXIN PARE1-RELATED"/>
    <property type="match status" value="1"/>
</dbReference>
<comment type="similarity">
    <text evidence="1">Belongs to the RelE toxin family.</text>
</comment>
<dbReference type="STRING" id="52441.SAMN05216302_10895"/>
<evidence type="ECO:0000313" key="3">
    <source>
        <dbReference type="EMBL" id="SFL42809.1"/>
    </source>
</evidence>
<name>A0A1I4HKR3_9PROT</name>
<accession>A0A1I4HKR3</accession>
<keyword evidence="4" id="KW-1185">Reference proteome</keyword>
<dbReference type="PANTHER" id="PTHR33755:SF7">
    <property type="entry name" value="TOXIN MODULE OF TOXIN-ANTITOXIN SYSTEM RELE_STBE FAMILY"/>
    <property type="match status" value="1"/>
</dbReference>
<proteinExistence type="inferred from homology"/>
<dbReference type="InterPro" id="IPR035093">
    <property type="entry name" value="RelE/ParE_toxin_dom_sf"/>
</dbReference>
<dbReference type="Pfam" id="PF05016">
    <property type="entry name" value="ParE_toxin"/>
    <property type="match status" value="1"/>
</dbReference>
<dbReference type="RefSeq" id="WP_090703865.1">
    <property type="nucleotide sequence ID" value="NZ_FOSP01000089.1"/>
</dbReference>
<dbReference type="EMBL" id="FOSP01000089">
    <property type="protein sequence ID" value="SFL42809.1"/>
    <property type="molecule type" value="Genomic_DNA"/>
</dbReference>
<dbReference type="Gene3D" id="3.30.2310.20">
    <property type="entry name" value="RelE-like"/>
    <property type="match status" value="1"/>
</dbReference>
<protein>
    <submittedName>
        <fullName evidence="3">Plasmid stabilization system protein ParE</fullName>
    </submittedName>
</protein>
<dbReference type="InterPro" id="IPR007712">
    <property type="entry name" value="RelE/ParE_toxin"/>
</dbReference>
<keyword evidence="2" id="KW-1277">Toxin-antitoxin system</keyword>
<evidence type="ECO:0000313" key="4">
    <source>
        <dbReference type="Proteomes" id="UP000199533"/>
    </source>
</evidence>
<evidence type="ECO:0000256" key="2">
    <source>
        <dbReference type="ARBA" id="ARBA00022649"/>
    </source>
</evidence>
<gene>
    <name evidence="3" type="ORF">SAMN05216302_10895</name>
</gene>
<sequence length="103" mass="12033">MSVTRKIEWLPEAIADLARVREFIQVHNPDAASRAANRIRDAVKQLPDYPLIGRPVHDIVNPLFRDIFITFGQSGYWLRYTIINDAIIIVRIWHGRENRETPK</sequence>
<organism evidence="3 4">
    <name type="scientific">Nitrosomonas aestuarii</name>
    <dbReference type="NCBI Taxonomy" id="52441"/>
    <lineage>
        <taxon>Bacteria</taxon>
        <taxon>Pseudomonadati</taxon>
        <taxon>Pseudomonadota</taxon>
        <taxon>Betaproteobacteria</taxon>
        <taxon>Nitrosomonadales</taxon>
        <taxon>Nitrosomonadaceae</taxon>
        <taxon>Nitrosomonas</taxon>
    </lineage>
</organism>
<dbReference type="InterPro" id="IPR051803">
    <property type="entry name" value="TA_system_RelE-like_toxin"/>
</dbReference>
<dbReference type="OrthoDB" id="9798046at2"/>
<evidence type="ECO:0000256" key="1">
    <source>
        <dbReference type="ARBA" id="ARBA00006226"/>
    </source>
</evidence>
<dbReference type="Proteomes" id="UP000199533">
    <property type="component" value="Unassembled WGS sequence"/>
</dbReference>
<reference evidence="3" key="1">
    <citation type="submission" date="2016-10" db="EMBL/GenBank/DDBJ databases">
        <authorList>
            <person name="de Groot N.N."/>
        </authorList>
    </citation>
    <scope>NUCLEOTIDE SEQUENCE [LARGE SCALE GENOMIC DNA]</scope>
    <source>
        <strain evidence="3">Nm69</strain>
    </source>
</reference>